<dbReference type="Pfam" id="PF09394">
    <property type="entry name" value="Inhibitor_I42"/>
    <property type="match status" value="1"/>
</dbReference>
<gene>
    <name evidence="4" type="ORF">AB0L16_20645</name>
</gene>
<organism evidence="4 5">
    <name type="scientific">Streptomyces orinoci</name>
    <name type="common">Streptoverticillium orinoci</name>
    <dbReference type="NCBI Taxonomy" id="67339"/>
    <lineage>
        <taxon>Bacteria</taxon>
        <taxon>Bacillati</taxon>
        <taxon>Actinomycetota</taxon>
        <taxon>Actinomycetes</taxon>
        <taxon>Kitasatosporales</taxon>
        <taxon>Streptomycetaceae</taxon>
        <taxon>Streptomyces</taxon>
    </lineage>
</organism>
<dbReference type="SUPFAM" id="SSF141066">
    <property type="entry name" value="ICP-like"/>
    <property type="match status" value="1"/>
</dbReference>
<keyword evidence="5" id="KW-1185">Reference proteome</keyword>
<dbReference type="GO" id="GO:0030414">
    <property type="term" value="F:peptidase inhibitor activity"/>
    <property type="evidence" value="ECO:0007669"/>
    <property type="project" value="UniProtKB-KW"/>
</dbReference>
<dbReference type="InterPro" id="IPR018990">
    <property type="entry name" value="Prot_inh_I42_chagasin"/>
</dbReference>
<dbReference type="PROSITE" id="PS51257">
    <property type="entry name" value="PROKAR_LIPOPROTEIN"/>
    <property type="match status" value="1"/>
</dbReference>
<dbReference type="InterPro" id="IPR036331">
    <property type="entry name" value="Chagasin-like_sf"/>
</dbReference>
<evidence type="ECO:0000256" key="1">
    <source>
        <dbReference type="ARBA" id="ARBA00022690"/>
    </source>
</evidence>
<feature type="domain" description="Proteinase inhibitor I42 chagasin" evidence="3">
    <location>
        <begin position="65"/>
        <end position="143"/>
    </location>
</feature>
<keyword evidence="2" id="KW-0789">Thiol protease inhibitor</keyword>
<evidence type="ECO:0000256" key="2">
    <source>
        <dbReference type="ARBA" id="ARBA00022704"/>
    </source>
</evidence>
<comment type="caution">
    <text evidence="4">The sequence shown here is derived from an EMBL/GenBank/DDBJ whole genome shotgun (WGS) entry which is preliminary data.</text>
</comment>
<protein>
    <submittedName>
        <fullName evidence="4">Protease inhibitor I42 family protein</fullName>
    </submittedName>
</protein>
<dbReference type="RefSeq" id="WP_161968791.1">
    <property type="nucleotide sequence ID" value="NZ_JBFAUK010000016.1"/>
</dbReference>
<evidence type="ECO:0000259" key="3">
    <source>
        <dbReference type="Pfam" id="PF09394"/>
    </source>
</evidence>
<keyword evidence="1 4" id="KW-0646">Protease inhibitor</keyword>
<accession>A0ABV3K4V2</accession>
<dbReference type="EMBL" id="JBFAUK010000016">
    <property type="protein sequence ID" value="MEV5508825.1"/>
    <property type="molecule type" value="Genomic_DNA"/>
</dbReference>
<sequence length="162" mass="17509">MRSVPTPFRLLVCATVLLALTSCDSDGGTSVKSQLLGTVHRDRLFTNDPDHPAPQNRTEGPIVLEHGKRFSIAMLENASARLEWSASDPQPAGYLKAVGTSTEDTSGNKHAVGGGYTLYFTFQGAKPGTARIVFTNYCGTHKNTGCYSPTLQNTVTYRVTVR</sequence>
<reference evidence="4 5" key="1">
    <citation type="submission" date="2024-06" db="EMBL/GenBank/DDBJ databases">
        <title>The Natural Products Discovery Center: Release of the First 8490 Sequenced Strains for Exploring Actinobacteria Biosynthetic Diversity.</title>
        <authorList>
            <person name="Kalkreuter E."/>
            <person name="Kautsar S.A."/>
            <person name="Yang D."/>
            <person name="Bader C.D."/>
            <person name="Teijaro C.N."/>
            <person name="Fluegel L."/>
            <person name="Davis C.M."/>
            <person name="Simpson J.R."/>
            <person name="Lauterbach L."/>
            <person name="Steele A.D."/>
            <person name="Gui C."/>
            <person name="Meng S."/>
            <person name="Li G."/>
            <person name="Viehrig K."/>
            <person name="Ye F."/>
            <person name="Su P."/>
            <person name="Kiefer A.F."/>
            <person name="Nichols A."/>
            <person name="Cepeda A.J."/>
            <person name="Yan W."/>
            <person name="Fan B."/>
            <person name="Jiang Y."/>
            <person name="Adhikari A."/>
            <person name="Zheng C.-J."/>
            <person name="Schuster L."/>
            <person name="Cowan T.M."/>
            <person name="Smanski M.J."/>
            <person name="Chevrette M.G."/>
            <person name="De Carvalho L.P.S."/>
            <person name="Shen B."/>
        </authorList>
    </citation>
    <scope>NUCLEOTIDE SEQUENCE [LARGE SCALE GENOMIC DNA]</scope>
    <source>
        <strain evidence="4 5">NPDC052347</strain>
    </source>
</reference>
<evidence type="ECO:0000313" key="5">
    <source>
        <dbReference type="Proteomes" id="UP001552594"/>
    </source>
</evidence>
<evidence type="ECO:0000313" key="4">
    <source>
        <dbReference type="EMBL" id="MEV5508825.1"/>
    </source>
</evidence>
<dbReference type="Proteomes" id="UP001552594">
    <property type="component" value="Unassembled WGS sequence"/>
</dbReference>
<name>A0ABV3K4V2_STRON</name>
<dbReference type="Gene3D" id="2.60.40.2020">
    <property type="match status" value="1"/>
</dbReference>
<proteinExistence type="predicted"/>